<feature type="compositionally biased region" description="Polar residues" evidence="1">
    <location>
        <begin position="492"/>
        <end position="501"/>
    </location>
</feature>
<dbReference type="Proteomes" id="UP000235371">
    <property type="component" value="Unassembled WGS sequence"/>
</dbReference>
<feature type="region of interest" description="Disordered" evidence="1">
    <location>
        <begin position="483"/>
        <end position="503"/>
    </location>
</feature>
<feature type="region of interest" description="Disordered" evidence="1">
    <location>
        <begin position="191"/>
        <end position="211"/>
    </location>
</feature>
<evidence type="ECO:0000313" key="4">
    <source>
        <dbReference type="EMBL" id="PMD62648.1"/>
    </source>
</evidence>
<dbReference type="InterPro" id="IPR057559">
    <property type="entry name" value="SAM_6"/>
</dbReference>
<proteinExistence type="predicted"/>
<dbReference type="InParanoid" id="A0A2J6TI57"/>
<evidence type="ECO:0000259" key="2">
    <source>
        <dbReference type="Pfam" id="PF23394"/>
    </source>
</evidence>
<keyword evidence="5" id="KW-1185">Reference proteome</keyword>
<feature type="domain" description="DUF7102" evidence="2">
    <location>
        <begin position="600"/>
        <end position="765"/>
    </location>
</feature>
<gene>
    <name evidence="4" type="ORF">K444DRAFT_717465</name>
</gene>
<accession>A0A2J6TI57</accession>
<sequence>MNTAQQALLGFSNLSRLLDSFDDDIVDSLGDQICKGIDDELEEEIDEEIPPLQYARSNGLAHDHKADQLAFSELANMIKRIKFELPLLKTDHETDCKNLARRDDFEIKLCDIRLPEEMVNEENNEGLVWPSRFSSLGMHVLEELKQEKISVSKDDLVHLQNALKHPWTVEDDMNLWNSEQKYKRNKIFEQDVPTPLRNSTSTNLPDESSSETYVRDDTVTLGDIYSPLASLENGGTPPSIEVQRMKREDLKVEEPLTPEMPQAAPKSVHFSDIVEEMELYPASAPNSPSYENKFFEEAFGDALKTANQRTEQERLIEADSTARVDVPVMDFSRPDPPWKTLEQHRGSASLLSLQRLTIQELVGPQRPWFETGQVATNLNWVPFPASLARVALEEDVKENDSTWEAFVKDSREDEVIDSSNLTWKPPGLKILNDEDDDDEDIEPGKFLKDSNQDLSSLIKKRKMELDQSGNQERETVRPHLSVMKGPVRGSTPKLNASTSTGEHADKSYGQVFRLLGGAFSAANSIDNYLELRGTKKPKLMDSSYFKPGPQAISSVPNSRVPQDATKVQTTIQLPIRKSPVAKINSLPAPTIEPPSTETYIIASSTLLKHRSLIKKLEALLPKLAFVERDFSAHNSTTWMPGSVTRSPVKSPLDSEADIIVSPSIGIVITTLQKIKQKPLPGQKTKAAIRERLEQVSTRYEKLVIYVSEGRADETTNGLDANDCAAYGSFAGFALGLNSSIIVQFVGGGEGVLSKWLASTIAQNRVTGESSLLEEETHWELFLRRAGMNAFAAQAIMAELKEPDGVNALSPSKAGLFGLPAFVDMALGQRITRFGPLCGRGLIERVSTVIDADWRI</sequence>
<evidence type="ECO:0000259" key="3">
    <source>
        <dbReference type="Pfam" id="PF23395"/>
    </source>
</evidence>
<protein>
    <submittedName>
        <fullName evidence="4">Uncharacterized protein</fullName>
    </submittedName>
</protein>
<dbReference type="EMBL" id="KZ613783">
    <property type="protein sequence ID" value="PMD62648.1"/>
    <property type="molecule type" value="Genomic_DNA"/>
</dbReference>
<dbReference type="GeneID" id="36596482"/>
<dbReference type="AlphaFoldDB" id="A0A2J6TI57"/>
<dbReference type="RefSeq" id="XP_024739552.1">
    <property type="nucleotide sequence ID" value="XM_024888406.1"/>
</dbReference>
<reference evidence="4 5" key="1">
    <citation type="submission" date="2016-04" db="EMBL/GenBank/DDBJ databases">
        <title>A degradative enzymes factory behind the ericoid mycorrhizal symbiosis.</title>
        <authorList>
            <consortium name="DOE Joint Genome Institute"/>
            <person name="Martino E."/>
            <person name="Morin E."/>
            <person name="Grelet G."/>
            <person name="Kuo A."/>
            <person name="Kohler A."/>
            <person name="Daghino S."/>
            <person name="Barry K."/>
            <person name="Choi C."/>
            <person name="Cichocki N."/>
            <person name="Clum A."/>
            <person name="Copeland A."/>
            <person name="Hainaut M."/>
            <person name="Haridas S."/>
            <person name="Labutti K."/>
            <person name="Lindquist E."/>
            <person name="Lipzen A."/>
            <person name="Khouja H.-R."/>
            <person name="Murat C."/>
            <person name="Ohm R."/>
            <person name="Olson A."/>
            <person name="Spatafora J."/>
            <person name="Veneault-Fourrey C."/>
            <person name="Henrissat B."/>
            <person name="Grigoriev I."/>
            <person name="Martin F."/>
            <person name="Perotto S."/>
        </authorList>
    </citation>
    <scope>NUCLEOTIDE SEQUENCE [LARGE SCALE GENOMIC DNA]</scope>
    <source>
        <strain evidence="4 5">E</strain>
    </source>
</reference>
<organism evidence="4 5">
    <name type="scientific">Hyaloscypha bicolor E</name>
    <dbReference type="NCBI Taxonomy" id="1095630"/>
    <lineage>
        <taxon>Eukaryota</taxon>
        <taxon>Fungi</taxon>
        <taxon>Dikarya</taxon>
        <taxon>Ascomycota</taxon>
        <taxon>Pezizomycotina</taxon>
        <taxon>Leotiomycetes</taxon>
        <taxon>Helotiales</taxon>
        <taxon>Hyaloscyphaceae</taxon>
        <taxon>Hyaloscypha</taxon>
        <taxon>Hyaloscypha bicolor</taxon>
    </lineage>
</organism>
<feature type="domain" description="SAM-like" evidence="3">
    <location>
        <begin position="772"/>
        <end position="849"/>
    </location>
</feature>
<dbReference type="OrthoDB" id="10257314at2759"/>
<dbReference type="Pfam" id="PF23395">
    <property type="entry name" value="SAM_6"/>
    <property type="match status" value="1"/>
</dbReference>
<dbReference type="InterPro" id="IPR055528">
    <property type="entry name" value="DUF7102"/>
</dbReference>
<name>A0A2J6TI57_9HELO</name>
<evidence type="ECO:0000313" key="5">
    <source>
        <dbReference type="Proteomes" id="UP000235371"/>
    </source>
</evidence>
<dbReference type="Pfam" id="PF23394">
    <property type="entry name" value="DUF7102"/>
    <property type="match status" value="1"/>
</dbReference>
<evidence type="ECO:0000256" key="1">
    <source>
        <dbReference type="SAM" id="MobiDB-lite"/>
    </source>
</evidence>
<feature type="compositionally biased region" description="Polar residues" evidence="1">
    <location>
        <begin position="196"/>
        <end position="211"/>
    </location>
</feature>